<reference evidence="2 3" key="1">
    <citation type="submission" date="2016-10" db="EMBL/GenBank/DDBJ databases">
        <authorList>
            <person name="de Groot N.N."/>
        </authorList>
    </citation>
    <scope>NUCLEOTIDE SEQUENCE [LARGE SCALE GENOMIC DNA]</scope>
    <source>
        <strain evidence="2 3">A-4</strain>
    </source>
</reference>
<dbReference type="RefSeq" id="WP_074485147.1">
    <property type="nucleotide sequence ID" value="NZ_FMXP01000004.1"/>
</dbReference>
<name>A0A1G6AHH9_9STRE</name>
<dbReference type="Pfam" id="PF03413">
    <property type="entry name" value="PepSY"/>
    <property type="match status" value="2"/>
</dbReference>
<dbReference type="Proteomes" id="UP000182508">
    <property type="component" value="Unassembled WGS sequence"/>
</dbReference>
<evidence type="ECO:0000313" key="2">
    <source>
        <dbReference type="EMBL" id="SDB07776.1"/>
    </source>
</evidence>
<protein>
    <submittedName>
        <fullName evidence="2">Peptidase propeptide and YPEB domain-containing protein</fullName>
    </submittedName>
</protein>
<feature type="domain" description="PepSY" evidence="1">
    <location>
        <begin position="134"/>
        <end position="192"/>
    </location>
</feature>
<gene>
    <name evidence="2" type="ORF">SAMN02910293_00396</name>
</gene>
<evidence type="ECO:0000259" key="1">
    <source>
        <dbReference type="Pfam" id="PF03413"/>
    </source>
</evidence>
<feature type="domain" description="PepSY" evidence="1">
    <location>
        <begin position="36"/>
        <end position="96"/>
    </location>
</feature>
<proteinExistence type="predicted"/>
<dbReference type="Gene3D" id="3.10.450.40">
    <property type="match status" value="2"/>
</dbReference>
<evidence type="ECO:0000313" key="3">
    <source>
        <dbReference type="Proteomes" id="UP000182508"/>
    </source>
</evidence>
<dbReference type="AlphaFoldDB" id="A0A1G6AHH9"/>
<sequence>MNKKTKNILLSGLATIAVFSAGVLYYSSHFRYELEMSDALQIAYDKAGVEKTDVTYSFVEKERSGLVPTYNVDFETSDGDFSYSIDAKTGKVLEEEVDKNAELIQDSSNEVISDSSQTEVELAPPTENSISWEEAKLRALGDAGLTEDAVSQLTIEIGNKTALPVYEVEFKDYANGLEYEYTVAAETGEIIEKISEPIDD</sequence>
<accession>A0A1G6AHH9</accession>
<keyword evidence="3" id="KW-1185">Reference proteome</keyword>
<dbReference type="STRING" id="439219.SAMN02910293_00396"/>
<dbReference type="EMBL" id="FMXP01000004">
    <property type="protein sequence ID" value="SDB07776.1"/>
    <property type="molecule type" value="Genomic_DNA"/>
</dbReference>
<organism evidence="2 3">
    <name type="scientific">Streptococcus henryi</name>
    <dbReference type="NCBI Taxonomy" id="439219"/>
    <lineage>
        <taxon>Bacteria</taxon>
        <taxon>Bacillati</taxon>
        <taxon>Bacillota</taxon>
        <taxon>Bacilli</taxon>
        <taxon>Lactobacillales</taxon>
        <taxon>Streptococcaceae</taxon>
        <taxon>Streptococcus</taxon>
    </lineage>
</organism>
<dbReference type="InterPro" id="IPR025711">
    <property type="entry name" value="PepSY"/>
</dbReference>